<evidence type="ECO:0000313" key="6">
    <source>
        <dbReference type="Proteomes" id="UP000000707"/>
    </source>
</evidence>
<dbReference type="PANTHER" id="PTHR44169:SF6">
    <property type="entry name" value="NADPH-DEPENDENT 1-ACYLDIHYDROXYACETONE PHOSPHATE REDUCTASE"/>
    <property type="match status" value="1"/>
</dbReference>
<proteinExistence type="inferred from homology"/>
<dbReference type="eggNOG" id="KOG1209">
    <property type="taxonomic scope" value="Eukaryota"/>
</dbReference>
<evidence type="ECO:0000256" key="1">
    <source>
        <dbReference type="ARBA" id="ARBA00006484"/>
    </source>
</evidence>
<protein>
    <submittedName>
        <fullName evidence="4">NAD(P)-binding protein</fullName>
    </submittedName>
</protein>
<dbReference type="Gene3D" id="3.40.50.720">
    <property type="entry name" value="NAD(P)-binding Rossmann-like Domain"/>
    <property type="match status" value="1"/>
</dbReference>
<dbReference type="FunFam" id="3.40.50.720:FF:000261">
    <property type="entry name" value="NADPH-dependent 1-acyldihydroxyacetone phosphate reductase"/>
    <property type="match status" value="1"/>
</dbReference>
<dbReference type="EMBL" id="GL996515">
    <property type="protein sequence ID" value="EGV65030.1"/>
    <property type="molecule type" value="Genomic_DNA"/>
</dbReference>
<keyword evidence="6" id="KW-1185">Reference proteome</keyword>
<dbReference type="GeneID" id="18246908"/>
<keyword evidence="3" id="KW-0560">Oxidoreductase</keyword>
<dbReference type="STRING" id="590646.G3B1Z9"/>
<evidence type="ECO:0000313" key="5">
    <source>
        <dbReference type="EMBL" id="EGV65030.1"/>
    </source>
</evidence>
<dbReference type="InterPro" id="IPR002347">
    <property type="entry name" value="SDR_fam"/>
</dbReference>
<dbReference type="GO" id="GO:0019433">
    <property type="term" value="P:triglyceride catabolic process"/>
    <property type="evidence" value="ECO:0007669"/>
    <property type="project" value="TreeGrafter"/>
</dbReference>
<evidence type="ECO:0000256" key="3">
    <source>
        <dbReference type="ARBA" id="ARBA00023002"/>
    </source>
</evidence>
<evidence type="ECO:0000313" key="4">
    <source>
        <dbReference type="EMBL" id="EGV65029.1"/>
    </source>
</evidence>
<dbReference type="AlphaFoldDB" id="G3B1Z9"/>
<evidence type="ECO:0000256" key="2">
    <source>
        <dbReference type="ARBA" id="ARBA00022857"/>
    </source>
</evidence>
<organism evidence="6">
    <name type="scientific">Candida tenuis (strain ATCC 10573 / BCRC 21748 / CBS 615 / JCM 9827 / NBRC 10315 / NRRL Y-1498 / VKM Y-70)</name>
    <name type="common">Yeast</name>
    <name type="synonym">Yamadazyma tenuis</name>
    <dbReference type="NCBI Taxonomy" id="590646"/>
    <lineage>
        <taxon>Eukaryota</taxon>
        <taxon>Fungi</taxon>
        <taxon>Dikarya</taxon>
        <taxon>Ascomycota</taxon>
        <taxon>Saccharomycotina</taxon>
        <taxon>Pichiomycetes</taxon>
        <taxon>Debaryomycetaceae</taxon>
        <taxon>Yamadazyma</taxon>
    </lineage>
</organism>
<reference evidence="5 6" key="1">
    <citation type="journal article" date="2011" name="Proc. Natl. Acad. Sci. U.S.A.">
        <title>Comparative genomics of xylose-fermenting fungi for enhanced biofuel production.</title>
        <authorList>
            <person name="Wohlbach D.J."/>
            <person name="Kuo A."/>
            <person name="Sato T.K."/>
            <person name="Potts K.M."/>
            <person name="Salamov A.A."/>
            <person name="LaButti K.M."/>
            <person name="Sun H."/>
            <person name="Clum A."/>
            <person name="Pangilinan J.L."/>
            <person name="Lindquist E.A."/>
            <person name="Lucas S."/>
            <person name="Lapidus A."/>
            <person name="Jin M."/>
            <person name="Gunawan C."/>
            <person name="Balan V."/>
            <person name="Dale B.E."/>
            <person name="Jeffries T.W."/>
            <person name="Zinkel R."/>
            <person name="Barry K.W."/>
            <person name="Grigoriev I.V."/>
            <person name="Gasch A.P."/>
        </authorList>
    </citation>
    <scope>NUCLEOTIDE SEQUENCE [LARGE SCALE GENOMIC DNA]</scope>
    <source>
        <strain evidence="5">ATCC 10573</strain>
        <strain evidence="6">ATCC 10573 / BCRC 21748 / CBS 615 / JCM 9827 / NBRC 10315 / NRRL Y-1498 / VKM Y-70</strain>
    </source>
</reference>
<dbReference type="GO" id="GO:0005811">
    <property type="term" value="C:lipid droplet"/>
    <property type="evidence" value="ECO:0007669"/>
    <property type="project" value="TreeGrafter"/>
</dbReference>
<dbReference type="EMBL" id="GL996515">
    <property type="protein sequence ID" value="EGV65029.1"/>
    <property type="molecule type" value="Genomic_DNA"/>
</dbReference>
<dbReference type="PROSITE" id="PS00061">
    <property type="entry name" value="ADH_SHORT"/>
    <property type="match status" value="1"/>
</dbReference>
<dbReference type="InterPro" id="IPR036291">
    <property type="entry name" value="NAD(P)-bd_dom_sf"/>
</dbReference>
<dbReference type="Proteomes" id="UP000000707">
    <property type="component" value="Unassembled WGS sequence"/>
</dbReference>
<comment type="similarity">
    <text evidence="1">Belongs to the short-chain dehydrogenases/reductases (SDR) family.</text>
</comment>
<sequence length="285" mass="31780">MSTKHQTVVVTGASSGIGLATAKEFASRGYTVIAGARRVDAMEELRKLGVITVSLDVTSPESVQSLKELIKQEYDGEIQYLFNNAGQSCTFPAIDVSDENMEKCFAVNVFGQVRVTRELVPFLIKTRGTVGFTGSVSGFLPFPFSSIYSSTKAAIHEFASTLAFELEPFDVKVINIITGGVDTDIADKRPLPEDSWYSAEGIEELISKRREMAKRNAPMSAELYAQKVVSDFEGSRIGVINYYRGSKASILHVVSFFPRFWVTFVFRRMFGMVSLWQHLREKYSK</sequence>
<dbReference type="InterPro" id="IPR020904">
    <property type="entry name" value="Sc_DH/Rdtase_CS"/>
</dbReference>
<dbReference type="HOGENOM" id="CLU_010194_2_9_1"/>
<dbReference type="PRINTS" id="PR00081">
    <property type="entry name" value="GDHRDH"/>
</dbReference>
<dbReference type="KEGG" id="cten:18246908"/>
<dbReference type="GO" id="GO:0004806">
    <property type="term" value="F:triacylglycerol lipase activity"/>
    <property type="evidence" value="ECO:0007669"/>
    <property type="project" value="TreeGrafter"/>
</dbReference>
<dbReference type="Pfam" id="PF00106">
    <property type="entry name" value="adh_short"/>
    <property type="match status" value="1"/>
</dbReference>
<dbReference type="CDD" id="cd05374">
    <property type="entry name" value="17beta-HSD-like_SDR_c"/>
    <property type="match status" value="1"/>
</dbReference>
<dbReference type="OrthoDB" id="64915at2759"/>
<dbReference type="SUPFAM" id="SSF51735">
    <property type="entry name" value="NAD(P)-binding Rossmann-fold domains"/>
    <property type="match status" value="1"/>
</dbReference>
<dbReference type="PANTHER" id="PTHR44169">
    <property type="entry name" value="NADPH-DEPENDENT 1-ACYLDIHYDROXYACETONE PHOSPHATE REDUCTASE"/>
    <property type="match status" value="1"/>
</dbReference>
<dbReference type="GO" id="GO:0005783">
    <property type="term" value="C:endoplasmic reticulum"/>
    <property type="evidence" value="ECO:0007669"/>
    <property type="project" value="TreeGrafter"/>
</dbReference>
<dbReference type="GO" id="GO:0006654">
    <property type="term" value="P:phosphatidic acid biosynthetic process"/>
    <property type="evidence" value="ECO:0007669"/>
    <property type="project" value="TreeGrafter"/>
</dbReference>
<accession>G3B1Z9</accession>
<gene>
    <name evidence="5" type="ORF">CANTEDRAFT_113334</name>
</gene>
<dbReference type="GO" id="GO:0000140">
    <property type="term" value="F:acylglycerone-phosphate reductase (NADP+) activity"/>
    <property type="evidence" value="ECO:0007669"/>
    <property type="project" value="TreeGrafter"/>
</dbReference>
<name>G3B1Z9_CANTC</name>
<keyword evidence="2" id="KW-0521">NADP</keyword>